<feature type="transmembrane region" description="Helical" evidence="7">
    <location>
        <begin position="154"/>
        <end position="176"/>
    </location>
</feature>
<keyword evidence="4 7" id="KW-0812">Transmembrane</keyword>
<keyword evidence="10" id="KW-1185">Reference proteome</keyword>
<proteinExistence type="predicted"/>
<evidence type="ECO:0000313" key="10">
    <source>
        <dbReference type="Proteomes" id="UP000758168"/>
    </source>
</evidence>
<evidence type="ECO:0000256" key="4">
    <source>
        <dbReference type="ARBA" id="ARBA00022692"/>
    </source>
</evidence>
<feature type="transmembrane region" description="Helical" evidence="7">
    <location>
        <begin position="319"/>
        <end position="343"/>
    </location>
</feature>
<dbReference type="PANTHER" id="PTHR23517:SF3">
    <property type="entry name" value="INTEGRAL MEMBRANE TRANSPORT PROTEIN"/>
    <property type="match status" value="1"/>
</dbReference>
<comment type="caution">
    <text evidence="9">The sequence shown here is derived from an EMBL/GenBank/DDBJ whole genome shotgun (WGS) entry which is preliminary data.</text>
</comment>
<evidence type="ECO:0000256" key="7">
    <source>
        <dbReference type="SAM" id="Phobius"/>
    </source>
</evidence>
<dbReference type="SUPFAM" id="SSF103473">
    <property type="entry name" value="MFS general substrate transporter"/>
    <property type="match status" value="1"/>
</dbReference>
<evidence type="ECO:0000256" key="2">
    <source>
        <dbReference type="ARBA" id="ARBA00022448"/>
    </source>
</evidence>
<evidence type="ECO:0000256" key="3">
    <source>
        <dbReference type="ARBA" id="ARBA00022475"/>
    </source>
</evidence>
<keyword evidence="3" id="KW-1003">Cell membrane</keyword>
<dbReference type="InterPro" id="IPR036259">
    <property type="entry name" value="MFS_trans_sf"/>
</dbReference>
<comment type="subcellular location">
    <subcellularLocation>
        <location evidence="1">Cell membrane</location>
        <topology evidence="1">Multi-pass membrane protein</topology>
    </subcellularLocation>
</comment>
<keyword evidence="6 7" id="KW-0472">Membrane</keyword>
<dbReference type="Proteomes" id="UP000758168">
    <property type="component" value="Unassembled WGS sequence"/>
</dbReference>
<dbReference type="InterPro" id="IPR050171">
    <property type="entry name" value="MFS_Transporters"/>
</dbReference>
<dbReference type="InterPro" id="IPR020846">
    <property type="entry name" value="MFS_dom"/>
</dbReference>
<evidence type="ECO:0000256" key="1">
    <source>
        <dbReference type="ARBA" id="ARBA00004651"/>
    </source>
</evidence>
<evidence type="ECO:0000256" key="5">
    <source>
        <dbReference type="ARBA" id="ARBA00022989"/>
    </source>
</evidence>
<gene>
    <name evidence="9" type="ORF">JOF54_001185</name>
</gene>
<organism evidence="9 10">
    <name type="scientific">Microlunatus capsulatus</name>
    <dbReference type="NCBI Taxonomy" id="99117"/>
    <lineage>
        <taxon>Bacteria</taxon>
        <taxon>Bacillati</taxon>
        <taxon>Actinomycetota</taxon>
        <taxon>Actinomycetes</taxon>
        <taxon>Propionibacteriales</taxon>
        <taxon>Propionibacteriaceae</taxon>
        <taxon>Microlunatus</taxon>
    </lineage>
</organism>
<evidence type="ECO:0000313" key="9">
    <source>
        <dbReference type="EMBL" id="MBP2416263.1"/>
    </source>
</evidence>
<accession>A0ABS4Z7Q9</accession>
<dbReference type="EMBL" id="JAGIOB010000001">
    <property type="protein sequence ID" value="MBP2416263.1"/>
    <property type="molecule type" value="Genomic_DNA"/>
</dbReference>
<dbReference type="Pfam" id="PF07690">
    <property type="entry name" value="MFS_1"/>
    <property type="match status" value="1"/>
</dbReference>
<dbReference type="CDD" id="cd17325">
    <property type="entry name" value="MFS_MdtG_SLC18_like"/>
    <property type="match status" value="1"/>
</dbReference>
<dbReference type="PANTHER" id="PTHR23517">
    <property type="entry name" value="RESISTANCE PROTEIN MDTM, PUTATIVE-RELATED-RELATED"/>
    <property type="match status" value="1"/>
</dbReference>
<name>A0ABS4Z7Q9_9ACTN</name>
<feature type="transmembrane region" description="Helical" evidence="7">
    <location>
        <begin position="115"/>
        <end position="133"/>
    </location>
</feature>
<feature type="transmembrane region" description="Helical" evidence="7">
    <location>
        <begin position="55"/>
        <end position="80"/>
    </location>
</feature>
<keyword evidence="2" id="KW-0813">Transport</keyword>
<feature type="transmembrane region" description="Helical" evidence="7">
    <location>
        <begin position="182"/>
        <end position="200"/>
    </location>
</feature>
<feature type="transmembrane region" description="Helical" evidence="7">
    <location>
        <begin position="294"/>
        <end position="313"/>
    </location>
</feature>
<feature type="transmembrane region" description="Helical" evidence="7">
    <location>
        <begin position="263"/>
        <end position="282"/>
    </location>
</feature>
<feature type="domain" description="Major facilitator superfamily (MFS) profile" evidence="8">
    <location>
        <begin position="26"/>
        <end position="408"/>
    </location>
</feature>
<sequence length="426" mass="43197">MTGTDRPPPPPSPGHAPPESVSWRSLAVPAYGPTVLVSIGQGAILPLVALSARDLGASVTVAALVVALAGLGQLIGDLPAGALAARIGEQRALIGACVLDALALLGAFLAQSLVLLALAVLVTGLAGAVFSLARQAYLTEAVPVRMRARALSTLGGTFRIGLFIGPFIGAGLVTAFSIQAGYGFAAVMSLSAAVLTAFLPDITRQSRADRAASGVAHRTVWSVLAEHRRVLLTLGLGVLVIAAARSTRQSIIPLWAESQGLDAATTSIIYGVSAGVDMLLFYPGGAIMDRFGRVFVAVPSMVVLGLGFVLLPLTSTAVGIGAVACLMGLGNGISAGIVMTLGADASPAGHRSQFLGGWRLCADLGNASGPLLIGAVSLVAPLAVATVVMGGLTILGSGWLARWVPAYAAGPHARLRRRTGRRRPGP</sequence>
<dbReference type="PROSITE" id="PS50850">
    <property type="entry name" value="MFS"/>
    <property type="match status" value="1"/>
</dbReference>
<dbReference type="Gene3D" id="1.20.1250.20">
    <property type="entry name" value="MFS general substrate transporter like domains"/>
    <property type="match status" value="2"/>
</dbReference>
<dbReference type="InterPro" id="IPR011701">
    <property type="entry name" value="MFS"/>
</dbReference>
<reference evidence="9 10" key="1">
    <citation type="submission" date="2021-03" db="EMBL/GenBank/DDBJ databases">
        <title>Sequencing the genomes of 1000 actinobacteria strains.</title>
        <authorList>
            <person name="Klenk H.-P."/>
        </authorList>
    </citation>
    <scope>NUCLEOTIDE SEQUENCE [LARGE SCALE GENOMIC DNA]</scope>
    <source>
        <strain evidence="9 10">DSM 12936</strain>
    </source>
</reference>
<protein>
    <submittedName>
        <fullName evidence="9">MFS family permease</fullName>
    </submittedName>
</protein>
<dbReference type="RefSeq" id="WP_210053870.1">
    <property type="nucleotide sequence ID" value="NZ_BAAAMH010000012.1"/>
</dbReference>
<evidence type="ECO:0000259" key="8">
    <source>
        <dbReference type="PROSITE" id="PS50850"/>
    </source>
</evidence>
<keyword evidence="5 7" id="KW-1133">Transmembrane helix</keyword>
<evidence type="ECO:0000256" key="6">
    <source>
        <dbReference type="ARBA" id="ARBA00023136"/>
    </source>
</evidence>